<name>A0A4V2EL89_9PSEU</name>
<dbReference type="NCBIfam" id="TIGR03988">
    <property type="entry name" value="antisig_RsrA"/>
    <property type="match status" value="1"/>
</dbReference>
<dbReference type="EMBL" id="SFCC01000015">
    <property type="protein sequence ID" value="RZQ60725.1"/>
    <property type="molecule type" value="Genomic_DNA"/>
</dbReference>
<evidence type="ECO:0000259" key="1">
    <source>
        <dbReference type="Pfam" id="PF13490"/>
    </source>
</evidence>
<evidence type="ECO:0000313" key="2">
    <source>
        <dbReference type="EMBL" id="RZQ60725.1"/>
    </source>
</evidence>
<sequence>MNGCDDSGKVNCEEALAEIYLLLDKECTAEHEVELRKHLDDCPPCLEEYGIDEQLKQLLARKCGGDQAPKDLKERLRASIRHTVAERGNVTIEEAEVRIQRTSE</sequence>
<dbReference type="Proteomes" id="UP000292003">
    <property type="component" value="Unassembled WGS sequence"/>
</dbReference>
<protein>
    <submittedName>
        <fullName evidence="2">Mycothiol system anti-sigma-R factor</fullName>
    </submittedName>
</protein>
<dbReference type="OrthoDB" id="3267840at2"/>
<comment type="caution">
    <text evidence="2">The sequence shown here is derived from an EMBL/GenBank/DDBJ whole genome shotgun (WGS) entry which is preliminary data.</text>
</comment>
<feature type="domain" description="Putative zinc-finger" evidence="1">
    <location>
        <begin position="12"/>
        <end position="45"/>
    </location>
</feature>
<dbReference type="InterPro" id="IPR024020">
    <property type="entry name" value="Anit_sigma_mycothiol_RsrA"/>
</dbReference>
<dbReference type="RefSeq" id="WP_130478298.1">
    <property type="nucleotide sequence ID" value="NZ_SFCC01000015.1"/>
</dbReference>
<proteinExistence type="predicted"/>
<reference evidence="2 3" key="1">
    <citation type="submission" date="2019-02" db="EMBL/GenBank/DDBJ databases">
        <title>Draft genome sequence of Amycolatopsis sp. 8-3EHSu isolated from roots of Suaeda maritima.</title>
        <authorList>
            <person name="Duangmal K."/>
            <person name="Chantavorakit T."/>
        </authorList>
    </citation>
    <scope>NUCLEOTIDE SEQUENCE [LARGE SCALE GENOMIC DNA]</scope>
    <source>
        <strain evidence="2 3">8-3EHSu</strain>
    </source>
</reference>
<dbReference type="AlphaFoldDB" id="A0A4V2EL89"/>
<accession>A0A4V2EL89</accession>
<dbReference type="Pfam" id="PF13490">
    <property type="entry name" value="zf-HC2"/>
    <property type="match status" value="1"/>
</dbReference>
<keyword evidence="3" id="KW-1185">Reference proteome</keyword>
<organism evidence="2 3">
    <name type="scientific">Amycolatopsis suaedae</name>
    <dbReference type="NCBI Taxonomy" id="2510978"/>
    <lineage>
        <taxon>Bacteria</taxon>
        <taxon>Bacillati</taxon>
        <taxon>Actinomycetota</taxon>
        <taxon>Actinomycetes</taxon>
        <taxon>Pseudonocardiales</taxon>
        <taxon>Pseudonocardiaceae</taxon>
        <taxon>Amycolatopsis</taxon>
    </lineage>
</organism>
<gene>
    <name evidence="2" type="primary">rsrA</name>
    <name evidence="2" type="ORF">EWH70_26790</name>
</gene>
<evidence type="ECO:0000313" key="3">
    <source>
        <dbReference type="Proteomes" id="UP000292003"/>
    </source>
</evidence>
<dbReference type="InterPro" id="IPR027383">
    <property type="entry name" value="Znf_put"/>
</dbReference>